<keyword evidence="2" id="KW-1185">Reference proteome</keyword>
<dbReference type="EMBL" id="CAJJDN010000048">
    <property type="protein sequence ID" value="CAD8085193.1"/>
    <property type="molecule type" value="Genomic_DNA"/>
</dbReference>
<accession>A0A8S1N6J2</accession>
<name>A0A8S1N6J2_9CILI</name>
<reference evidence="1" key="1">
    <citation type="submission" date="2021-01" db="EMBL/GenBank/DDBJ databases">
        <authorList>
            <consortium name="Genoscope - CEA"/>
            <person name="William W."/>
        </authorList>
    </citation>
    <scope>NUCLEOTIDE SEQUENCE</scope>
</reference>
<dbReference type="Proteomes" id="UP000692954">
    <property type="component" value="Unassembled WGS sequence"/>
</dbReference>
<organism evidence="1 2">
    <name type="scientific">Paramecium sonneborni</name>
    <dbReference type="NCBI Taxonomy" id="65129"/>
    <lineage>
        <taxon>Eukaryota</taxon>
        <taxon>Sar</taxon>
        <taxon>Alveolata</taxon>
        <taxon>Ciliophora</taxon>
        <taxon>Intramacronucleata</taxon>
        <taxon>Oligohymenophorea</taxon>
        <taxon>Peniculida</taxon>
        <taxon>Parameciidae</taxon>
        <taxon>Paramecium</taxon>
    </lineage>
</organism>
<proteinExistence type="predicted"/>
<sequence length="69" mass="7970">MGCTSQKGFLKKRDFDESAQKLDYKDQPFQGMIAFKCLKQKHMVHNLGQLQKTCSPNHPCNQEEAIEQI</sequence>
<protein>
    <submittedName>
        <fullName evidence="1">Uncharacterized protein</fullName>
    </submittedName>
</protein>
<evidence type="ECO:0000313" key="1">
    <source>
        <dbReference type="EMBL" id="CAD8085193.1"/>
    </source>
</evidence>
<dbReference type="AlphaFoldDB" id="A0A8S1N6J2"/>
<evidence type="ECO:0000313" key="2">
    <source>
        <dbReference type="Proteomes" id="UP000692954"/>
    </source>
</evidence>
<gene>
    <name evidence="1" type="ORF">PSON_ATCC_30995.1.T0480033</name>
</gene>
<dbReference type="OrthoDB" id="300503at2759"/>
<comment type="caution">
    <text evidence="1">The sequence shown here is derived from an EMBL/GenBank/DDBJ whole genome shotgun (WGS) entry which is preliminary data.</text>
</comment>